<dbReference type="AlphaFoldDB" id="A0A0P9CRF0"/>
<name>A0A0P9CRF0_9CHLR</name>
<dbReference type="SMART" id="SM01092">
    <property type="entry name" value="CO_deh_flav_C"/>
    <property type="match status" value="1"/>
</dbReference>
<feature type="non-terminal residue" evidence="2">
    <location>
        <position position="1"/>
    </location>
</feature>
<proteinExistence type="predicted"/>
<dbReference type="Gene3D" id="3.30.390.50">
    <property type="entry name" value="CO dehydrogenase flavoprotein, C-terminal domain"/>
    <property type="match status" value="1"/>
</dbReference>
<reference evidence="2 3" key="1">
    <citation type="submission" date="2015-09" db="EMBL/GenBank/DDBJ databases">
        <title>Draft genome sequence of Kouleothrix aurantiaca JCM 19913.</title>
        <authorList>
            <person name="Hemp J."/>
        </authorList>
    </citation>
    <scope>NUCLEOTIDE SEQUENCE [LARGE SCALE GENOMIC DNA]</scope>
    <source>
        <strain evidence="2 3">COM-B</strain>
    </source>
</reference>
<organism evidence="2 3">
    <name type="scientific">Kouleothrix aurantiaca</name>
    <dbReference type="NCBI Taxonomy" id="186479"/>
    <lineage>
        <taxon>Bacteria</taxon>
        <taxon>Bacillati</taxon>
        <taxon>Chloroflexota</taxon>
        <taxon>Chloroflexia</taxon>
        <taxon>Chloroflexales</taxon>
        <taxon>Roseiflexineae</taxon>
        <taxon>Roseiflexaceae</taxon>
        <taxon>Kouleothrix</taxon>
    </lineage>
</organism>
<dbReference type="InterPro" id="IPR051312">
    <property type="entry name" value="Diverse_Substr_Oxidored"/>
</dbReference>
<dbReference type="Pfam" id="PF03450">
    <property type="entry name" value="CO_deh_flav_C"/>
    <property type="match status" value="1"/>
</dbReference>
<evidence type="ECO:0000313" key="3">
    <source>
        <dbReference type="Proteomes" id="UP000050509"/>
    </source>
</evidence>
<sequence>TYLKAMDRKVWAFALVGVAATLQVENGPITAARLVLSGVANTPHRASAAEELLVGAAPSDELFAQAADAALDDAAPLEQNGYKVPLAKALIRRALAAIA</sequence>
<evidence type="ECO:0000313" key="2">
    <source>
        <dbReference type="EMBL" id="KPV48263.1"/>
    </source>
</evidence>
<dbReference type="Proteomes" id="UP000050509">
    <property type="component" value="Unassembled WGS sequence"/>
</dbReference>
<keyword evidence="3" id="KW-1185">Reference proteome</keyword>
<feature type="domain" description="CO dehydrogenase flavoprotein C-terminal" evidence="1">
    <location>
        <begin position="1"/>
        <end position="98"/>
    </location>
</feature>
<gene>
    <name evidence="2" type="ORF">SE17_39010</name>
</gene>
<dbReference type="PANTHER" id="PTHR42659">
    <property type="entry name" value="XANTHINE DEHYDROGENASE SUBUNIT C-RELATED"/>
    <property type="match status" value="1"/>
</dbReference>
<accession>A0A0P9CRF0</accession>
<evidence type="ECO:0000259" key="1">
    <source>
        <dbReference type="SMART" id="SM01092"/>
    </source>
</evidence>
<dbReference type="EMBL" id="LJCR01002798">
    <property type="protein sequence ID" value="KPV48263.1"/>
    <property type="molecule type" value="Genomic_DNA"/>
</dbReference>
<dbReference type="InterPro" id="IPR005107">
    <property type="entry name" value="CO_DH_flav_C"/>
</dbReference>
<dbReference type="PANTHER" id="PTHR42659:SF1">
    <property type="entry name" value="OXIDOREDUCTASE"/>
    <property type="match status" value="1"/>
</dbReference>
<protein>
    <recommendedName>
        <fullName evidence="1">CO dehydrogenase flavoprotein C-terminal domain-containing protein</fullName>
    </recommendedName>
</protein>
<dbReference type="SUPFAM" id="SSF55447">
    <property type="entry name" value="CO dehydrogenase flavoprotein C-terminal domain-like"/>
    <property type="match status" value="1"/>
</dbReference>
<comment type="caution">
    <text evidence="2">The sequence shown here is derived from an EMBL/GenBank/DDBJ whole genome shotgun (WGS) entry which is preliminary data.</text>
</comment>
<dbReference type="InterPro" id="IPR036683">
    <property type="entry name" value="CO_DH_flav_C_dom_sf"/>
</dbReference>